<accession>A0A4R4THP5</accession>
<dbReference type="OrthoDB" id="9873807at2"/>
<evidence type="ECO:0000256" key="1">
    <source>
        <dbReference type="SAM" id="Phobius"/>
    </source>
</evidence>
<evidence type="ECO:0000313" key="2">
    <source>
        <dbReference type="EMBL" id="TDC75194.1"/>
    </source>
</evidence>
<proteinExistence type="predicted"/>
<dbReference type="EMBL" id="SMKI01000116">
    <property type="protein sequence ID" value="TDC75194.1"/>
    <property type="molecule type" value="Genomic_DNA"/>
</dbReference>
<evidence type="ECO:0000313" key="3">
    <source>
        <dbReference type="Proteomes" id="UP000295345"/>
    </source>
</evidence>
<keyword evidence="3" id="KW-1185">Reference proteome</keyword>
<reference evidence="2 3" key="1">
    <citation type="submission" date="2019-03" db="EMBL/GenBank/DDBJ databases">
        <title>Draft genome sequences of novel Actinobacteria.</title>
        <authorList>
            <person name="Sahin N."/>
            <person name="Ay H."/>
            <person name="Saygin H."/>
        </authorList>
    </citation>
    <scope>NUCLEOTIDE SEQUENCE [LARGE SCALE GENOMIC DNA]</scope>
    <source>
        <strain evidence="2 3">DSM 41900</strain>
    </source>
</reference>
<sequence>MTTAHGRAVATADPITADRPPILPTLAALAGSITAISGSLMDWSEIEHAQWGTSQVSGLDVDGLYTLSASVLAALLLIGGLLSKRALVVLCAAVPSVVSIGLALRTLADPEQLARTYLADEMGASGERAQQLLDSLVEFSTTTGPWIVLAGAGLAALGAVVAGARGFNGRRRSEPAG</sequence>
<feature type="transmembrane region" description="Helical" evidence="1">
    <location>
        <begin position="87"/>
        <end position="108"/>
    </location>
</feature>
<keyword evidence="1" id="KW-0472">Membrane</keyword>
<comment type="caution">
    <text evidence="2">The sequence shown here is derived from an EMBL/GenBank/DDBJ whole genome shotgun (WGS) entry which is preliminary data.</text>
</comment>
<keyword evidence="1" id="KW-0812">Transmembrane</keyword>
<dbReference type="AlphaFoldDB" id="A0A4R4THP5"/>
<dbReference type="Proteomes" id="UP000295345">
    <property type="component" value="Unassembled WGS sequence"/>
</dbReference>
<organism evidence="2 3">
    <name type="scientific">Streptomyces hainanensis</name>
    <dbReference type="NCBI Taxonomy" id="402648"/>
    <lineage>
        <taxon>Bacteria</taxon>
        <taxon>Bacillati</taxon>
        <taxon>Actinomycetota</taxon>
        <taxon>Actinomycetes</taxon>
        <taxon>Kitasatosporales</taxon>
        <taxon>Streptomycetaceae</taxon>
        <taxon>Streptomyces</taxon>
    </lineage>
</organism>
<feature type="transmembrane region" description="Helical" evidence="1">
    <location>
        <begin position="146"/>
        <end position="164"/>
    </location>
</feature>
<feature type="transmembrane region" description="Helical" evidence="1">
    <location>
        <begin position="63"/>
        <end position="82"/>
    </location>
</feature>
<name>A0A4R4THP5_9ACTN</name>
<keyword evidence="1" id="KW-1133">Transmembrane helix</keyword>
<dbReference type="RefSeq" id="WP_132818196.1">
    <property type="nucleotide sequence ID" value="NZ_SMKI01000116.1"/>
</dbReference>
<protein>
    <submittedName>
        <fullName evidence="2">Uncharacterized protein</fullName>
    </submittedName>
</protein>
<gene>
    <name evidence="2" type="ORF">E1283_13220</name>
</gene>